<dbReference type="RefSeq" id="WP_310898493.1">
    <property type="nucleotide sequence ID" value="NZ_JAMQOS010000001.1"/>
</dbReference>
<gene>
    <name evidence="2" type="ORF">NDI86_00835</name>
</gene>
<feature type="compositionally biased region" description="Acidic residues" evidence="1">
    <location>
        <begin position="99"/>
        <end position="113"/>
    </location>
</feature>
<organism evidence="2 3">
    <name type="scientific">Haloarcula onubensis</name>
    <dbReference type="NCBI Taxonomy" id="2950539"/>
    <lineage>
        <taxon>Archaea</taxon>
        <taxon>Methanobacteriati</taxon>
        <taxon>Methanobacteriota</taxon>
        <taxon>Stenosarchaea group</taxon>
        <taxon>Halobacteria</taxon>
        <taxon>Halobacteriales</taxon>
        <taxon>Haloarculaceae</taxon>
        <taxon>Haloarcula</taxon>
    </lineage>
</organism>
<comment type="caution">
    <text evidence="2">The sequence shown here is derived from an EMBL/GenBank/DDBJ whole genome shotgun (WGS) entry which is preliminary data.</text>
</comment>
<protein>
    <submittedName>
        <fullName evidence="2">Uncharacterized protein</fullName>
    </submittedName>
</protein>
<sequence length="113" mass="12757">MTVRPPDPEDLRQQERPAVVDVTEQGQVYVATAKVQDSGWLWLKYWGGGQAKIPPRRVRAVQYLETETYGEPDSSGFKSKRVAHENWRERAKDWTADETAADAEAAEPVLGDD</sequence>
<proteinExistence type="predicted"/>
<accession>A0ABU2FJX3</accession>
<feature type="region of interest" description="Disordered" evidence="1">
    <location>
        <begin position="92"/>
        <end position="113"/>
    </location>
</feature>
<evidence type="ECO:0000256" key="1">
    <source>
        <dbReference type="SAM" id="MobiDB-lite"/>
    </source>
</evidence>
<dbReference type="Proteomes" id="UP001268864">
    <property type="component" value="Unassembled WGS sequence"/>
</dbReference>
<dbReference type="EMBL" id="JAMQOS010000001">
    <property type="protein sequence ID" value="MDS0280646.1"/>
    <property type="molecule type" value="Genomic_DNA"/>
</dbReference>
<keyword evidence="3" id="KW-1185">Reference proteome</keyword>
<evidence type="ECO:0000313" key="2">
    <source>
        <dbReference type="EMBL" id="MDS0280646.1"/>
    </source>
</evidence>
<evidence type="ECO:0000313" key="3">
    <source>
        <dbReference type="Proteomes" id="UP001268864"/>
    </source>
</evidence>
<name>A0ABU2FJX3_9EURY</name>
<reference evidence="2 3" key="1">
    <citation type="submission" date="2022-06" db="EMBL/GenBank/DDBJ databases">
        <title>Halomicroarcula sp. a new haloarchaeum isolate from saline soil.</title>
        <authorList>
            <person name="Strakova D."/>
            <person name="Galisteo C."/>
            <person name="Sanchez-Porro C."/>
            <person name="Ventosa A."/>
        </authorList>
    </citation>
    <scope>NUCLEOTIDE SEQUENCE [LARGE SCALE GENOMIC DNA]</scope>
    <source>
        <strain evidence="2 3">S3CR25-11</strain>
    </source>
</reference>